<evidence type="ECO:0000256" key="4">
    <source>
        <dbReference type="ARBA" id="ARBA00022576"/>
    </source>
</evidence>
<evidence type="ECO:0000313" key="9">
    <source>
        <dbReference type="EMBL" id="ESQ94479.1"/>
    </source>
</evidence>
<name>V4Q426_9CAUL</name>
<comment type="subunit">
    <text evidence="3">Homodimer.</text>
</comment>
<dbReference type="PATRIC" id="fig|1121022.4.peg.249"/>
<keyword evidence="4 7" id="KW-0032">Aminotransferase</keyword>
<keyword evidence="10" id="KW-1185">Reference proteome</keyword>
<dbReference type="STRING" id="1121022.GCA_000376105_02500"/>
<dbReference type="InterPro" id="IPR015422">
    <property type="entry name" value="PyrdxlP-dep_Trfase_small"/>
</dbReference>
<dbReference type="GO" id="GO:0004069">
    <property type="term" value="F:L-aspartate:2-oxoglutarate aminotransferase activity"/>
    <property type="evidence" value="ECO:0007669"/>
    <property type="project" value="TreeGrafter"/>
</dbReference>
<dbReference type="InterPro" id="IPR000796">
    <property type="entry name" value="Asp_trans"/>
</dbReference>
<dbReference type="Gene3D" id="3.40.640.10">
    <property type="entry name" value="Type I PLP-dependent aspartate aminotransferase-like (Major domain)"/>
    <property type="match status" value="1"/>
</dbReference>
<dbReference type="CDD" id="cd00609">
    <property type="entry name" value="AAT_like"/>
    <property type="match status" value="1"/>
</dbReference>
<dbReference type="GO" id="GO:0033585">
    <property type="term" value="P:L-phenylalanine biosynthetic process from chorismate via phenylpyruvate"/>
    <property type="evidence" value="ECO:0007669"/>
    <property type="project" value="TreeGrafter"/>
</dbReference>
<protein>
    <recommendedName>
        <fullName evidence="7">Aminotransferase</fullName>
        <ecNumber evidence="7">2.6.1.-</ecNumber>
    </recommendedName>
</protein>
<dbReference type="PANTHER" id="PTHR11879">
    <property type="entry name" value="ASPARTATE AMINOTRANSFERASE"/>
    <property type="match status" value="1"/>
</dbReference>
<dbReference type="InterPro" id="IPR004839">
    <property type="entry name" value="Aminotransferase_I/II_large"/>
</dbReference>
<dbReference type="GO" id="GO:0030170">
    <property type="term" value="F:pyridoxal phosphate binding"/>
    <property type="evidence" value="ECO:0007669"/>
    <property type="project" value="InterPro"/>
</dbReference>
<dbReference type="EMBL" id="AWGB01000003">
    <property type="protein sequence ID" value="ESQ94479.1"/>
    <property type="molecule type" value="Genomic_DNA"/>
</dbReference>
<organism evidence="9 10">
    <name type="scientific">Asticcacaulis benevestitus DSM 16100 = ATCC BAA-896</name>
    <dbReference type="NCBI Taxonomy" id="1121022"/>
    <lineage>
        <taxon>Bacteria</taxon>
        <taxon>Pseudomonadati</taxon>
        <taxon>Pseudomonadota</taxon>
        <taxon>Alphaproteobacteria</taxon>
        <taxon>Caulobacterales</taxon>
        <taxon>Caulobacteraceae</taxon>
        <taxon>Asticcacaulis</taxon>
    </lineage>
</organism>
<dbReference type="PRINTS" id="PR00799">
    <property type="entry name" value="TRANSAMINASE"/>
</dbReference>
<keyword evidence="6" id="KW-0663">Pyridoxal phosphate</keyword>
<dbReference type="InterPro" id="IPR004838">
    <property type="entry name" value="NHTrfase_class1_PyrdxlP-BS"/>
</dbReference>
<comment type="similarity">
    <text evidence="2 7">Belongs to the class-I pyridoxal-phosphate-dependent aminotransferase family.</text>
</comment>
<reference evidence="9 10" key="1">
    <citation type="journal article" date="2014" name="Nature">
        <title>Sequential evolution of bacterial morphology by co-option of a developmental regulator.</title>
        <authorList>
            <person name="Jiang C."/>
            <person name="Brown P.J."/>
            <person name="Ducret A."/>
            <person name="Brun Y.V."/>
        </authorList>
    </citation>
    <scope>NUCLEOTIDE SEQUENCE [LARGE SCALE GENOMIC DNA]</scope>
    <source>
        <strain evidence="9 10">DSM 16100</strain>
    </source>
</reference>
<dbReference type="PANTHER" id="PTHR11879:SF22">
    <property type="entry name" value="ASPARTATE AMINOTRANSFERASE, MITOCHONDRIAL"/>
    <property type="match status" value="1"/>
</dbReference>
<dbReference type="PROSITE" id="PS00105">
    <property type="entry name" value="AA_TRANSFER_CLASS_1"/>
    <property type="match status" value="1"/>
</dbReference>
<comment type="caution">
    <text evidence="9">The sequence shown here is derived from an EMBL/GenBank/DDBJ whole genome shotgun (WGS) entry which is preliminary data.</text>
</comment>
<dbReference type="EC" id="2.6.1.-" evidence="7"/>
<sequence>METIMPSHLLARPHLFDALDDQPLDAMLTLLHLLRNDPRSDKIDLGIGVYGDDNGCTPVMQAAKMAERNLIETQTSKAYLAAEGDAHFINLLAQRVLGGAEVNRYCGVQTPGGTGALRLAAELIHKANPEARVWLGTPTWINHHALIRSAGLHILEHPFFDQATQSVLFDEMMTALESARTGDVVLLHACCHNPTGADFTPAQWRTIGELVNRKGLIPLIDIAYQGLGHGMEADAAAMRTLLDSVPEAIIAASCSKNFGLYRERIGALWVKADSATAALRARGNLILIARAMWSMPPDHGAAVVRTILDSTDLTQIWLTELEQMRTRLNSMRAELAKAVPQLASVAQQSGMFALLPLNREAVADLRVKHGIYMVENGRMNIAGLQAGNLPRFAAALKPYLQGAQHER</sequence>
<evidence type="ECO:0000256" key="2">
    <source>
        <dbReference type="ARBA" id="ARBA00007441"/>
    </source>
</evidence>
<dbReference type="GO" id="GO:0004838">
    <property type="term" value="F:L-tyrosine-2-oxoglutarate transaminase activity"/>
    <property type="evidence" value="ECO:0007669"/>
    <property type="project" value="TreeGrafter"/>
</dbReference>
<dbReference type="Gene3D" id="3.90.1150.10">
    <property type="entry name" value="Aspartate Aminotransferase, domain 1"/>
    <property type="match status" value="1"/>
</dbReference>
<feature type="domain" description="Aminotransferase class I/classII large" evidence="8">
    <location>
        <begin position="41"/>
        <end position="396"/>
    </location>
</feature>
<dbReference type="GO" id="GO:0042802">
    <property type="term" value="F:identical protein binding"/>
    <property type="evidence" value="ECO:0007669"/>
    <property type="project" value="TreeGrafter"/>
</dbReference>
<comment type="cofactor">
    <cofactor evidence="1 7">
        <name>pyridoxal 5'-phosphate</name>
        <dbReference type="ChEBI" id="CHEBI:597326"/>
    </cofactor>
</comment>
<dbReference type="Proteomes" id="UP000017837">
    <property type="component" value="Unassembled WGS sequence"/>
</dbReference>
<dbReference type="SUPFAM" id="SSF53383">
    <property type="entry name" value="PLP-dependent transferases"/>
    <property type="match status" value="1"/>
</dbReference>
<evidence type="ECO:0000256" key="5">
    <source>
        <dbReference type="ARBA" id="ARBA00022679"/>
    </source>
</evidence>
<proteinExistence type="inferred from homology"/>
<gene>
    <name evidence="9" type="ORF">ABENE_01265</name>
</gene>
<dbReference type="AlphaFoldDB" id="V4Q426"/>
<dbReference type="GO" id="GO:0005829">
    <property type="term" value="C:cytosol"/>
    <property type="evidence" value="ECO:0007669"/>
    <property type="project" value="TreeGrafter"/>
</dbReference>
<dbReference type="InterPro" id="IPR015421">
    <property type="entry name" value="PyrdxlP-dep_Trfase_major"/>
</dbReference>
<evidence type="ECO:0000256" key="6">
    <source>
        <dbReference type="ARBA" id="ARBA00022898"/>
    </source>
</evidence>
<evidence type="ECO:0000256" key="1">
    <source>
        <dbReference type="ARBA" id="ARBA00001933"/>
    </source>
</evidence>
<evidence type="ECO:0000256" key="7">
    <source>
        <dbReference type="RuleBase" id="RU000481"/>
    </source>
</evidence>
<evidence type="ECO:0000259" key="8">
    <source>
        <dbReference type="Pfam" id="PF00155"/>
    </source>
</evidence>
<dbReference type="NCBIfam" id="NF006719">
    <property type="entry name" value="PRK09257.1"/>
    <property type="match status" value="1"/>
</dbReference>
<evidence type="ECO:0000313" key="10">
    <source>
        <dbReference type="Proteomes" id="UP000017837"/>
    </source>
</evidence>
<dbReference type="Pfam" id="PF00155">
    <property type="entry name" value="Aminotran_1_2"/>
    <property type="match status" value="1"/>
</dbReference>
<evidence type="ECO:0000256" key="3">
    <source>
        <dbReference type="ARBA" id="ARBA00011738"/>
    </source>
</evidence>
<dbReference type="InterPro" id="IPR015424">
    <property type="entry name" value="PyrdxlP-dep_Trfase"/>
</dbReference>
<dbReference type="eggNOG" id="COG1448">
    <property type="taxonomic scope" value="Bacteria"/>
</dbReference>
<keyword evidence="5 7" id="KW-0808">Transferase</keyword>
<accession>V4Q426</accession>